<organism evidence="2 3">
    <name type="scientific">Plakobranchus ocellatus</name>
    <dbReference type="NCBI Taxonomy" id="259542"/>
    <lineage>
        <taxon>Eukaryota</taxon>
        <taxon>Metazoa</taxon>
        <taxon>Spiralia</taxon>
        <taxon>Lophotrochozoa</taxon>
        <taxon>Mollusca</taxon>
        <taxon>Gastropoda</taxon>
        <taxon>Heterobranchia</taxon>
        <taxon>Euthyneura</taxon>
        <taxon>Panpulmonata</taxon>
        <taxon>Sacoglossa</taxon>
        <taxon>Placobranchoidea</taxon>
        <taxon>Plakobranchidae</taxon>
        <taxon>Plakobranchus</taxon>
    </lineage>
</organism>
<accession>A0AAV3ZYA4</accession>
<evidence type="ECO:0000313" key="3">
    <source>
        <dbReference type="Proteomes" id="UP000735302"/>
    </source>
</evidence>
<comment type="caution">
    <text evidence="2">The sequence shown here is derived from an EMBL/GenBank/DDBJ whole genome shotgun (WGS) entry which is preliminary data.</text>
</comment>
<gene>
    <name evidence="2" type="ORF">PoB_002540900</name>
</gene>
<dbReference type="PANTHER" id="PTHR10773:SF19">
    <property type="match status" value="1"/>
</dbReference>
<proteinExistence type="predicted"/>
<dbReference type="AlphaFoldDB" id="A0AAV3ZYA4"/>
<evidence type="ECO:0000256" key="1">
    <source>
        <dbReference type="SAM" id="MobiDB-lite"/>
    </source>
</evidence>
<protein>
    <submittedName>
        <fullName evidence="2">DNA repair protein rhp54</fullName>
    </submittedName>
</protein>
<feature type="region of interest" description="Disordered" evidence="1">
    <location>
        <begin position="89"/>
        <end position="121"/>
    </location>
</feature>
<dbReference type="PANTHER" id="PTHR10773">
    <property type="entry name" value="DNA-DIRECTED RNA POLYMERASES I, II, AND III SUBUNIT RPABC2"/>
    <property type="match status" value="1"/>
</dbReference>
<sequence>MPFLRKHLGNNYEVEDNTYGHISDSSEDEEYLPEEERRKCYAQAEKVCYNRMVKSGSYGSIKTMLSEIVDNVMNRISIAAEGPSLSSTAASSCHGGDGASTDVSLIGSPVQSNRGRKRRRENAWKCNIAKARPNVGKDYVSKKGKHVRERKVKAGCGIECRRKCHSVINEGERQQLFHGFWQLGCVDKQREYLNGVVIERKKKVTKVGETSRRKRTYQWHFKTSKGTFEQRKNDVEGACDNDMRGKHAFTVNKEDDERENFRAHINPFPKTDSHYCRKNTKRQQLGSDFNLHTLYYLYKEKAETDGRKLASLSSYKNIFYNEFNLGFHKRLKDRCDYCVAYDNMSEEEKGEYEVHRNLKEQPRLYRHRCKEMVALSNNYRAAVFDLEDVLATPKAIGKKFYYSRKICTYNLTVYEYGNKQGICNIWHEGISSRGSNEIGSCNLHYLRRIRADGVKSVTLFSDACGGQNRKRFFLTMLWCTLGTLELHTIEHVFFCIRA</sequence>
<evidence type="ECO:0000313" key="2">
    <source>
        <dbReference type="EMBL" id="GFN98903.1"/>
    </source>
</evidence>
<dbReference type="Proteomes" id="UP000735302">
    <property type="component" value="Unassembled WGS sequence"/>
</dbReference>
<reference evidence="2 3" key="1">
    <citation type="journal article" date="2021" name="Elife">
        <title>Chloroplast acquisition without the gene transfer in kleptoplastic sea slugs, Plakobranchus ocellatus.</title>
        <authorList>
            <person name="Maeda T."/>
            <person name="Takahashi S."/>
            <person name="Yoshida T."/>
            <person name="Shimamura S."/>
            <person name="Takaki Y."/>
            <person name="Nagai Y."/>
            <person name="Toyoda A."/>
            <person name="Suzuki Y."/>
            <person name="Arimoto A."/>
            <person name="Ishii H."/>
            <person name="Satoh N."/>
            <person name="Nishiyama T."/>
            <person name="Hasebe M."/>
            <person name="Maruyama T."/>
            <person name="Minagawa J."/>
            <person name="Obokata J."/>
            <person name="Shigenobu S."/>
        </authorList>
    </citation>
    <scope>NUCLEOTIDE SEQUENCE [LARGE SCALE GENOMIC DNA]</scope>
</reference>
<name>A0AAV3ZYA4_9GAST</name>
<keyword evidence="3" id="KW-1185">Reference proteome</keyword>
<dbReference type="EMBL" id="BLXT01002896">
    <property type="protein sequence ID" value="GFN98903.1"/>
    <property type="molecule type" value="Genomic_DNA"/>
</dbReference>